<gene>
    <name evidence="1" type="ORF">S202_02</name>
</gene>
<evidence type="ECO:0000313" key="2">
    <source>
        <dbReference type="Proteomes" id="UP001215034"/>
    </source>
</evidence>
<protein>
    <submittedName>
        <fullName evidence="1">Uncharacterized protein</fullName>
    </submittedName>
</protein>
<name>A0AAF0D0U0_9CAUD</name>
<evidence type="ECO:0000313" key="1">
    <source>
        <dbReference type="EMBL" id="WET18194.1"/>
    </source>
</evidence>
<proteinExistence type="predicted"/>
<dbReference type="Proteomes" id="UP001215034">
    <property type="component" value="Segment"/>
</dbReference>
<keyword evidence="2" id="KW-1185">Reference proteome</keyword>
<organism evidence="1 2">
    <name type="scientific">Shigella phage S2_02</name>
    <dbReference type="NCBI Taxonomy" id="3027007"/>
    <lineage>
        <taxon>Viruses</taxon>
        <taxon>Duplodnaviria</taxon>
        <taxon>Heunggongvirae</taxon>
        <taxon>Uroviricota</taxon>
        <taxon>Caudoviricetes</taxon>
        <taxon>Drexlerviridae</taxon>
        <taxon>Tunavirinae</taxon>
        <taxon>Tunavirus</taxon>
        <taxon>Tunavirus S202</taxon>
    </lineage>
</organism>
<dbReference type="EMBL" id="OQ223306">
    <property type="protein sequence ID" value="WET18194.1"/>
    <property type="molecule type" value="Genomic_DNA"/>
</dbReference>
<accession>A0AAF0D0U0</accession>
<sequence length="204" mass="22685">MLIMVYIENEEKDMSSYQSDAVQAAIQAAYEKSGVTVEKRQEAKVTDVIRAACDQLYGDGESVEFSFDATQMAEAAVRKSVPDADDDAVSGYAESWLLGKTEEINEKFKSSFITPIVSRHFSKIGKSVKVSVTMNDEKLRVVTISVSDEEVPVKKRRSRKKVSLADCLDSFVVDVGKLADSELMTRDVNEIVRQMKAHIEKCGL</sequence>
<reference evidence="1" key="1">
    <citation type="submission" date="2023-01" db="EMBL/GenBank/DDBJ databases">
        <authorList>
            <person name="Choi J."/>
            <person name="Chang Y."/>
        </authorList>
    </citation>
    <scope>NUCLEOTIDE SEQUENCE</scope>
</reference>